<organism evidence="5 6">
    <name type="scientific">Marivibrio halodurans</name>
    <dbReference type="NCBI Taxonomy" id="2039722"/>
    <lineage>
        <taxon>Bacteria</taxon>
        <taxon>Pseudomonadati</taxon>
        <taxon>Pseudomonadota</taxon>
        <taxon>Alphaproteobacteria</taxon>
        <taxon>Rhodospirillales</taxon>
        <taxon>Rhodospirillaceae</taxon>
        <taxon>Marivibrio</taxon>
    </lineage>
</organism>
<keyword evidence="2" id="KW-0238">DNA-binding</keyword>
<dbReference type="InterPro" id="IPR010982">
    <property type="entry name" value="Lambda_DNA-bd_dom_sf"/>
</dbReference>
<reference evidence="5" key="1">
    <citation type="submission" date="2021-04" db="EMBL/GenBank/DDBJ databases">
        <authorList>
            <person name="Zhang D.-C."/>
        </authorList>
    </citation>
    <scope>NUCLEOTIDE SEQUENCE</scope>
    <source>
        <strain evidence="5">CGMCC 1.15697</strain>
    </source>
</reference>
<dbReference type="SMART" id="SM00530">
    <property type="entry name" value="HTH_XRE"/>
    <property type="match status" value="1"/>
</dbReference>
<sequence>MTSSDTAIPVGARIVRAREHQGWSREELARRMGVTLETISAWEEGERDPRANRLFTLAGILNVTPNWLLEGDVEAFETAGNVDPVEAMRSKLGTARLKLQEANDLVNELERQLDEL</sequence>
<keyword evidence="3" id="KW-0804">Transcription</keyword>
<dbReference type="Gene3D" id="1.10.260.40">
    <property type="entry name" value="lambda repressor-like DNA-binding domains"/>
    <property type="match status" value="1"/>
</dbReference>
<dbReference type="PROSITE" id="PS50943">
    <property type="entry name" value="HTH_CROC1"/>
    <property type="match status" value="1"/>
</dbReference>
<evidence type="ECO:0000256" key="2">
    <source>
        <dbReference type="ARBA" id="ARBA00023125"/>
    </source>
</evidence>
<evidence type="ECO:0000313" key="5">
    <source>
        <dbReference type="EMBL" id="MBP5855724.1"/>
    </source>
</evidence>
<proteinExistence type="predicted"/>
<dbReference type="PANTHER" id="PTHR40661:SF3">
    <property type="entry name" value="FELS-1 PROPHAGE TRANSCRIPTIONAL REGULATOR"/>
    <property type="match status" value="1"/>
</dbReference>
<dbReference type="AlphaFoldDB" id="A0A8J7V2F9"/>
<dbReference type="GO" id="GO:0003677">
    <property type="term" value="F:DNA binding"/>
    <property type="evidence" value="ECO:0007669"/>
    <property type="project" value="UniProtKB-KW"/>
</dbReference>
<gene>
    <name evidence="5" type="ORF">KAJ83_01790</name>
</gene>
<dbReference type="Pfam" id="PF01381">
    <property type="entry name" value="HTH_3"/>
    <property type="match status" value="1"/>
</dbReference>
<dbReference type="EMBL" id="JAGMWN010000001">
    <property type="protein sequence ID" value="MBP5855724.1"/>
    <property type="molecule type" value="Genomic_DNA"/>
</dbReference>
<dbReference type="CDD" id="cd00093">
    <property type="entry name" value="HTH_XRE"/>
    <property type="match status" value="1"/>
</dbReference>
<accession>A0A8J7V2F9</accession>
<feature type="domain" description="HTH cro/C1-type" evidence="4">
    <location>
        <begin position="14"/>
        <end position="68"/>
    </location>
</feature>
<comment type="caution">
    <text evidence="5">The sequence shown here is derived from an EMBL/GenBank/DDBJ whole genome shotgun (WGS) entry which is preliminary data.</text>
</comment>
<name>A0A8J7V2F9_9PROT</name>
<dbReference type="PANTHER" id="PTHR40661">
    <property type="match status" value="1"/>
</dbReference>
<keyword evidence="6" id="KW-1185">Reference proteome</keyword>
<dbReference type="RefSeq" id="WP_210680300.1">
    <property type="nucleotide sequence ID" value="NZ_JAGMWN010000001.1"/>
</dbReference>
<protein>
    <submittedName>
        <fullName evidence="5">Helix-turn-helix transcriptional regulator</fullName>
    </submittedName>
</protein>
<dbReference type="Proteomes" id="UP000672602">
    <property type="component" value="Unassembled WGS sequence"/>
</dbReference>
<evidence type="ECO:0000313" key="6">
    <source>
        <dbReference type="Proteomes" id="UP000672602"/>
    </source>
</evidence>
<evidence type="ECO:0000256" key="1">
    <source>
        <dbReference type="ARBA" id="ARBA00023015"/>
    </source>
</evidence>
<keyword evidence="1" id="KW-0805">Transcription regulation</keyword>
<dbReference type="InterPro" id="IPR001387">
    <property type="entry name" value="Cro/C1-type_HTH"/>
</dbReference>
<dbReference type="SUPFAM" id="SSF47413">
    <property type="entry name" value="lambda repressor-like DNA-binding domains"/>
    <property type="match status" value="1"/>
</dbReference>
<evidence type="ECO:0000256" key="3">
    <source>
        <dbReference type="ARBA" id="ARBA00023163"/>
    </source>
</evidence>
<evidence type="ECO:0000259" key="4">
    <source>
        <dbReference type="PROSITE" id="PS50943"/>
    </source>
</evidence>